<dbReference type="PROSITE" id="PS00076">
    <property type="entry name" value="PYRIDINE_REDOX_1"/>
    <property type="match status" value="1"/>
</dbReference>
<dbReference type="InterPro" id="IPR050151">
    <property type="entry name" value="Class-I_Pyr_Nuc-Dis_Oxidored"/>
</dbReference>
<reference evidence="16 17" key="1">
    <citation type="submission" date="2019-03" db="EMBL/GenBank/DDBJ databases">
        <authorList>
            <person name="Nijsse B."/>
        </authorList>
    </citation>
    <scope>NUCLEOTIDE SEQUENCE [LARGE SCALE GENOMIC DNA]</scope>
    <source>
        <strain evidence="16">Desulfoluna butyratoxydans MSL71</strain>
    </source>
</reference>
<feature type="binding site" evidence="11">
    <location>
        <position position="202"/>
    </location>
    <ligand>
        <name>NAD(+)</name>
        <dbReference type="ChEBI" id="CHEBI:57540"/>
    </ligand>
</feature>
<evidence type="ECO:0000256" key="5">
    <source>
        <dbReference type="ARBA" id="ARBA00023002"/>
    </source>
</evidence>
<keyword evidence="7" id="KW-1015">Disulfide bond</keyword>
<dbReference type="GO" id="GO:0004148">
    <property type="term" value="F:dihydrolipoyl dehydrogenase (NADH) activity"/>
    <property type="evidence" value="ECO:0007669"/>
    <property type="project" value="UniProtKB-EC"/>
</dbReference>
<feature type="active site" description="Proton acceptor" evidence="10">
    <location>
        <position position="456"/>
    </location>
</feature>
<dbReference type="EC" id="1.8.1.4" evidence="2 13"/>
<dbReference type="AlphaFoldDB" id="A0A4U8YPC3"/>
<dbReference type="PIRSF" id="PIRSF000350">
    <property type="entry name" value="Mercury_reductase_MerA"/>
    <property type="match status" value="1"/>
</dbReference>
<dbReference type="InterPro" id="IPR012999">
    <property type="entry name" value="Pyr_OxRdtase_I_AS"/>
</dbReference>
<dbReference type="Gene3D" id="3.50.50.60">
    <property type="entry name" value="FAD/NAD(P)-binding domain"/>
    <property type="match status" value="2"/>
</dbReference>
<dbReference type="InterPro" id="IPR016156">
    <property type="entry name" value="FAD/NAD-linked_Rdtase_dimer_sf"/>
</dbReference>
<evidence type="ECO:0000256" key="3">
    <source>
        <dbReference type="ARBA" id="ARBA00022630"/>
    </source>
</evidence>
<dbReference type="PANTHER" id="PTHR22912:SF151">
    <property type="entry name" value="DIHYDROLIPOYL DEHYDROGENASE, MITOCHONDRIAL"/>
    <property type="match status" value="1"/>
</dbReference>
<comment type="similarity">
    <text evidence="1 13">Belongs to the class-I pyridine nucleotide-disulfide oxidoreductase family.</text>
</comment>
<name>A0A4U8YPC3_9BACT</name>
<protein>
    <recommendedName>
        <fullName evidence="2 13">Dihydrolipoyl dehydrogenase</fullName>
        <ecNumber evidence="2 13">1.8.1.4</ecNumber>
    </recommendedName>
</protein>
<gene>
    <name evidence="16" type="ORF">MSL71_37380</name>
</gene>
<dbReference type="Proteomes" id="UP000507962">
    <property type="component" value="Unassembled WGS sequence"/>
</dbReference>
<dbReference type="InterPro" id="IPR006258">
    <property type="entry name" value="Lipoamide_DH"/>
</dbReference>
<evidence type="ECO:0000256" key="6">
    <source>
        <dbReference type="ARBA" id="ARBA00023027"/>
    </source>
</evidence>
<dbReference type="InterPro" id="IPR004099">
    <property type="entry name" value="Pyr_nucl-diS_OxRdtase_dimer"/>
</dbReference>
<proteinExistence type="inferred from homology"/>
<feature type="domain" description="FAD/NAD(P)-binding" evidence="15">
    <location>
        <begin position="4"/>
        <end position="339"/>
    </location>
</feature>
<comment type="miscellaneous">
    <text evidence="13">The active site is a redox-active disulfide bond.</text>
</comment>
<dbReference type="Pfam" id="PF07992">
    <property type="entry name" value="Pyr_redox_2"/>
    <property type="match status" value="1"/>
</dbReference>
<evidence type="ECO:0000256" key="4">
    <source>
        <dbReference type="ARBA" id="ARBA00022827"/>
    </source>
</evidence>
<keyword evidence="8 13" id="KW-0676">Redox-active center</keyword>
<dbReference type="PANTHER" id="PTHR22912">
    <property type="entry name" value="DISULFIDE OXIDOREDUCTASE"/>
    <property type="match status" value="1"/>
</dbReference>
<evidence type="ECO:0000256" key="1">
    <source>
        <dbReference type="ARBA" id="ARBA00007532"/>
    </source>
</evidence>
<dbReference type="InterPro" id="IPR001100">
    <property type="entry name" value="Pyr_nuc-diS_OxRdtase"/>
</dbReference>
<feature type="binding site" evidence="11">
    <location>
        <begin position="330"/>
        <end position="333"/>
    </location>
    <ligand>
        <name>FAD</name>
        <dbReference type="ChEBI" id="CHEBI:57692"/>
    </ligand>
</feature>
<comment type="catalytic activity">
    <reaction evidence="9 13">
        <text>N(6)-[(R)-dihydrolipoyl]-L-lysyl-[protein] + NAD(+) = N(6)-[(R)-lipoyl]-L-lysyl-[protein] + NADH + H(+)</text>
        <dbReference type="Rhea" id="RHEA:15045"/>
        <dbReference type="Rhea" id="RHEA-COMP:10474"/>
        <dbReference type="Rhea" id="RHEA-COMP:10475"/>
        <dbReference type="ChEBI" id="CHEBI:15378"/>
        <dbReference type="ChEBI" id="CHEBI:57540"/>
        <dbReference type="ChEBI" id="CHEBI:57945"/>
        <dbReference type="ChEBI" id="CHEBI:83099"/>
        <dbReference type="ChEBI" id="CHEBI:83100"/>
        <dbReference type="EC" id="1.8.1.4"/>
    </reaction>
</comment>
<feature type="binding site" evidence="11">
    <location>
        <position position="322"/>
    </location>
    <ligand>
        <name>FAD</name>
        <dbReference type="ChEBI" id="CHEBI:57692"/>
    </ligand>
</feature>
<feature type="binding site" evidence="11">
    <location>
        <position position="49"/>
    </location>
    <ligand>
        <name>FAD</name>
        <dbReference type="ChEBI" id="CHEBI:57692"/>
    </ligand>
</feature>
<accession>A0A4U8YPC3</accession>
<keyword evidence="4 11" id="KW-0274">FAD</keyword>
<evidence type="ECO:0000313" key="17">
    <source>
        <dbReference type="Proteomes" id="UP000507962"/>
    </source>
</evidence>
<dbReference type="RefSeq" id="WP_180143355.1">
    <property type="nucleotide sequence ID" value="NZ_CAADHO010000007.1"/>
</dbReference>
<dbReference type="PRINTS" id="PR00368">
    <property type="entry name" value="FADPNR"/>
</dbReference>
<evidence type="ECO:0000256" key="9">
    <source>
        <dbReference type="ARBA" id="ARBA00049187"/>
    </source>
</evidence>
<dbReference type="NCBIfam" id="TIGR01350">
    <property type="entry name" value="lipoamide_DH"/>
    <property type="match status" value="1"/>
</dbReference>
<dbReference type="PRINTS" id="PR00411">
    <property type="entry name" value="PNDRDTASEI"/>
</dbReference>
<keyword evidence="6 11" id="KW-0520">NAD</keyword>
<evidence type="ECO:0000256" key="12">
    <source>
        <dbReference type="PIRSR" id="PIRSR000350-4"/>
    </source>
</evidence>
<dbReference type="FunFam" id="3.30.390.30:FF:000001">
    <property type="entry name" value="Dihydrolipoyl dehydrogenase"/>
    <property type="match status" value="1"/>
</dbReference>
<feature type="binding site" evidence="11">
    <location>
        <position position="281"/>
    </location>
    <ligand>
        <name>NAD(+)</name>
        <dbReference type="ChEBI" id="CHEBI:57540"/>
    </ligand>
</feature>
<evidence type="ECO:0000256" key="10">
    <source>
        <dbReference type="PIRSR" id="PIRSR000350-2"/>
    </source>
</evidence>
<evidence type="ECO:0000313" key="16">
    <source>
        <dbReference type="EMBL" id="VFQ46075.1"/>
    </source>
</evidence>
<evidence type="ECO:0000259" key="15">
    <source>
        <dbReference type="Pfam" id="PF07992"/>
    </source>
</evidence>
<feature type="domain" description="Pyridine nucleotide-disulphide oxidoreductase dimerisation" evidence="14">
    <location>
        <begin position="358"/>
        <end position="466"/>
    </location>
</feature>
<evidence type="ECO:0000256" key="11">
    <source>
        <dbReference type="PIRSR" id="PIRSR000350-3"/>
    </source>
</evidence>
<sequence length="477" mass="50101">MAKRIIVIGAGPGGYVAALKAAALGAEVTVVEKEGAGGTCLNWGCIPSKIMKTSADLMEKMAESETFGLEQVGDVTVNMARLMERKRSIIATQQKGILALFQRAGVTWVRGSARITGKGSLAVTEENGETSDLYWDNLIIATGTVPMALSAFPFDGKRVVSSNEILSLSEVPESIAIVGGGVIGCEFAFILNALGAKVTLIEGMDRVLPIDSVDDACSKLLTREMKKKKITLYTNRTVTGVDTTGEGARVTIGPSPFADNPTAKEKEILTEEVAMVAFCVGRSPNSSDIGLEHTGVTVDDRGWIRVDDGMRTSDPSIYAIGDITGPERIMLAHVASAEGMVAAENIMGEDRTMDYTAVPNAIFTMPEVACTGLTEAQAKTQGLSVRTDTVLFRAIGKAQVLGEIAGQASIVSETGTGRVLGVHIAGPHATDLIAEGTLAVNKRLTVTDLAETIHAHPTLAEAMLETALKASGNALHG</sequence>
<dbReference type="GO" id="GO:0005737">
    <property type="term" value="C:cytoplasm"/>
    <property type="evidence" value="ECO:0007669"/>
    <property type="project" value="UniProtKB-ARBA"/>
</dbReference>
<evidence type="ECO:0000256" key="13">
    <source>
        <dbReference type="RuleBase" id="RU003692"/>
    </source>
</evidence>
<evidence type="ECO:0000259" key="14">
    <source>
        <dbReference type="Pfam" id="PF02852"/>
    </source>
</evidence>
<dbReference type="Pfam" id="PF02852">
    <property type="entry name" value="Pyr_redox_dim"/>
    <property type="match status" value="1"/>
</dbReference>
<dbReference type="GO" id="GO:0006103">
    <property type="term" value="P:2-oxoglutarate metabolic process"/>
    <property type="evidence" value="ECO:0007669"/>
    <property type="project" value="TreeGrafter"/>
</dbReference>
<dbReference type="InterPro" id="IPR036188">
    <property type="entry name" value="FAD/NAD-bd_sf"/>
</dbReference>
<keyword evidence="11" id="KW-0547">Nucleotide-binding</keyword>
<evidence type="ECO:0000256" key="8">
    <source>
        <dbReference type="ARBA" id="ARBA00023284"/>
    </source>
</evidence>
<dbReference type="EMBL" id="CAADHO010000007">
    <property type="protein sequence ID" value="VFQ46075.1"/>
    <property type="molecule type" value="Genomic_DNA"/>
</dbReference>
<evidence type="ECO:0000256" key="2">
    <source>
        <dbReference type="ARBA" id="ARBA00012608"/>
    </source>
</evidence>
<keyword evidence="3 13" id="KW-0285">Flavoprotein</keyword>
<dbReference type="SUPFAM" id="SSF51905">
    <property type="entry name" value="FAD/NAD(P)-binding domain"/>
    <property type="match status" value="1"/>
</dbReference>
<dbReference type="GO" id="GO:0050660">
    <property type="term" value="F:flavin adenine dinucleotide binding"/>
    <property type="evidence" value="ECO:0007669"/>
    <property type="project" value="InterPro"/>
</dbReference>
<keyword evidence="17" id="KW-1185">Reference proteome</keyword>
<dbReference type="InterPro" id="IPR023753">
    <property type="entry name" value="FAD/NAD-binding_dom"/>
</dbReference>
<keyword evidence="5 13" id="KW-0560">Oxidoreductase</keyword>
<feature type="disulfide bond" description="Redox-active" evidence="12">
    <location>
        <begin position="40"/>
        <end position="45"/>
    </location>
</feature>
<dbReference type="SUPFAM" id="SSF55424">
    <property type="entry name" value="FAD/NAD-linked reductases, dimerisation (C-terminal) domain"/>
    <property type="match status" value="1"/>
</dbReference>
<evidence type="ECO:0000256" key="7">
    <source>
        <dbReference type="ARBA" id="ARBA00023157"/>
    </source>
</evidence>
<dbReference type="Gene3D" id="3.30.390.30">
    <property type="match status" value="1"/>
</dbReference>
<comment type="cofactor">
    <cofactor evidence="11 13">
        <name>FAD</name>
        <dbReference type="ChEBI" id="CHEBI:57692"/>
    </cofactor>
    <text evidence="11 13">Binds 1 FAD per subunit.</text>
</comment>
<organism evidence="16 17">
    <name type="scientific">Desulfoluna butyratoxydans</name>
    <dbReference type="NCBI Taxonomy" id="231438"/>
    <lineage>
        <taxon>Bacteria</taxon>
        <taxon>Pseudomonadati</taxon>
        <taxon>Thermodesulfobacteriota</taxon>
        <taxon>Desulfobacteria</taxon>
        <taxon>Desulfobacterales</taxon>
        <taxon>Desulfolunaceae</taxon>
        <taxon>Desulfoluna</taxon>
    </lineage>
</organism>
<feature type="binding site" evidence="11">
    <location>
        <begin position="179"/>
        <end position="186"/>
    </location>
    <ligand>
        <name>NAD(+)</name>
        <dbReference type="ChEBI" id="CHEBI:57540"/>
    </ligand>
</feature>